<feature type="transmembrane region" description="Helical" evidence="6">
    <location>
        <begin position="40"/>
        <end position="65"/>
    </location>
</feature>
<sequence>MPGTVYWLALTIFVLTTSEFMVAGMMPSLAAVFGVSAAQIGYLIALYALGMVLGGPLLTALFLWLKVPSRQALLWQLALYLLGAVVAASASHYGTMALARVITGVAGSACIGGALAICAETVAQEARGRASSIVLSGMMLATVLGVPAATLIDQHLGWRTSFWLVVALTAVCVVIVRALVPSSRESSGAGLGEQFRALGSGTLWAAYASSGLVIAAAYAAFTYVTAILTEVSGVPGTLLPILLGLYGLMNLVGNSLVGRFADRFTFAVLSSGLLVLGLALLAFALCAEQALFSVVAFLVIGLVGVPLSPALIVRVMRTANPGPLVNSVHVSVINAGLAFIAWAGGLAIQAGHGLKAPLWIGAVLALLALLTLLPRRVRASLAPAPLCEPG</sequence>
<feature type="domain" description="Major facilitator superfamily (MFS) profile" evidence="7">
    <location>
        <begin position="4"/>
        <end position="380"/>
    </location>
</feature>
<dbReference type="Proteomes" id="UP000693952">
    <property type="component" value="Chromosome"/>
</dbReference>
<dbReference type="PANTHER" id="PTHR43124">
    <property type="entry name" value="PURINE EFFLUX PUMP PBUE"/>
    <property type="match status" value="1"/>
</dbReference>
<dbReference type="CDD" id="cd17324">
    <property type="entry name" value="MFS_NepI_like"/>
    <property type="match status" value="1"/>
</dbReference>
<dbReference type="EMBL" id="CP077074">
    <property type="protein sequence ID" value="QXH43739.1"/>
    <property type="molecule type" value="Genomic_DNA"/>
</dbReference>
<dbReference type="PANTHER" id="PTHR43124:SF8">
    <property type="entry name" value="INNER MEMBRANE TRANSPORT PROTEIN YDHP"/>
    <property type="match status" value="1"/>
</dbReference>
<evidence type="ECO:0000259" key="7">
    <source>
        <dbReference type="PROSITE" id="PS50850"/>
    </source>
</evidence>
<evidence type="ECO:0000256" key="1">
    <source>
        <dbReference type="ARBA" id="ARBA00004651"/>
    </source>
</evidence>
<evidence type="ECO:0000313" key="8">
    <source>
        <dbReference type="EMBL" id="QXH43739.1"/>
    </source>
</evidence>
<feature type="transmembrane region" description="Helical" evidence="6">
    <location>
        <begin position="72"/>
        <end position="91"/>
    </location>
</feature>
<dbReference type="SUPFAM" id="SSF103473">
    <property type="entry name" value="MFS general substrate transporter"/>
    <property type="match status" value="1"/>
</dbReference>
<protein>
    <submittedName>
        <fullName evidence="8">MFS transporter</fullName>
    </submittedName>
</protein>
<dbReference type="Pfam" id="PF07690">
    <property type="entry name" value="MFS_1"/>
    <property type="match status" value="1"/>
</dbReference>
<dbReference type="InterPro" id="IPR011701">
    <property type="entry name" value="MFS"/>
</dbReference>
<keyword evidence="4 6" id="KW-1133">Transmembrane helix</keyword>
<feature type="transmembrane region" description="Helical" evidence="6">
    <location>
        <begin position="264"/>
        <end position="285"/>
    </location>
</feature>
<feature type="transmembrane region" description="Helical" evidence="6">
    <location>
        <begin position="233"/>
        <end position="252"/>
    </location>
</feature>
<keyword evidence="3 6" id="KW-0812">Transmembrane</keyword>
<feature type="transmembrane region" description="Helical" evidence="6">
    <location>
        <begin position="356"/>
        <end position="373"/>
    </location>
</feature>
<feature type="transmembrane region" description="Helical" evidence="6">
    <location>
        <begin position="324"/>
        <end position="344"/>
    </location>
</feature>
<feature type="transmembrane region" description="Helical" evidence="6">
    <location>
        <begin position="161"/>
        <end position="180"/>
    </location>
</feature>
<proteinExistence type="predicted"/>
<accession>A0ABX8MWW6</accession>
<reference evidence="8" key="1">
    <citation type="submission" date="2021-06" db="EMBL/GenBank/DDBJ databases">
        <title>Updating the genus Pseudomonas: Description of 43 new species and partition of the Pseudomonas putida group.</title>
        <authorList>
            <person name="Girard L."/>
            <person name="Lood C."/>
            <person name="Vandamme P."/>
            <person name="Rokni-Zadeh H."/>
            <person name="van Noort V."/>
            <person name="Hofte M."/>
            <person name="Lavigne R."/>
            <person name="De Mot R."/>
        </authorList>
    </citation>
    <scope>NUCLEOTIDE SEQUENCE</scope>
    <source>
        <strain evidence="8">CMR12a</strain>
    </source>
</reference>
<keyword evidence="9" id="KW-1185">Reference proteome</keyword>
<dbReference type="InterPro" id="IPR036259">
    <property type="entry name" value="MFS_trans_sf"/>
</dbReference>
<keyword evidence="2" id="KW-1003">Cell membrane</keyword>
<feature type="transmembrane region" description="Helical" evidence="6">
    <location>
        <begin position="130"/>
        <end position="149"/>
    </location>
</feature>
<name>A0ABX8MWW6_9PSED</name>
<gene>
    <name evidence="8" type="ORF">KSS89_15755</name>
</gene>
<evidence type="ECO:0000256" key="5">
    <source>
        <dbReference type="ARBA" id="ARBA00023136"/>
    </source>
</evidence>
<dbReference type="PROSITE" id="PS50850">
    <property type="entry name" value="MFS"/>
    <property type="match status" value="1"/>
</dbReference>
<dbReference type="InterPro" id="IPR020846">
    <property type="entry name" value="MFS_dom"/>
</dbReference>
<feature type="transmembrane region" description="Helical" evidence="6">
    <location>
        <begin position="201"/>
        <end position="221"/>
    </location>
</feature>
<keyword evidence="5 6" id="KW-0472">Membrane</keyword>
<organism evidence="8 9">
    <name type="scientific">Pseudomonas sessilinigenes</name>
    <dbReference type="NCBI Taxonomy" id="658629"/>
    <lineage>
        <taxon>Bacteria</taxon>
        <taxon>Pseudomonadati</taxon>
        <taxon>Pseudomonadota</taxon>
        <taxon>Gammaproteobacteria</taxon>
        <taxon>Pseudomonadales</taxon>
        <taxon>Pseudomonadaceae</taxon>
        <taxon>Pseudomonas</taxon>
    </lineage>
</organism>
<feature type="transmembrane region" description="Helical" evidence="6">
    <location>
        <begin position="291"/>
        <end position="312"/>
    </location>
</feature>
<dbReference type="Gene3D" id="1.20.1250.20">
    <property type="entry name" value="MFS general substrate transporter like domains"/>
    <property type="match status" value="2"/>
</dbReference>
<evidence type="ECO:0000256" key="4">
    <source>
        <dbReference type="ARBA" id="ARBA00022989"/>
    </source>
</evidence>
<evidence type="ECO:0000313" key="9">
    <source>
        <dbReference type="Proteomes" id="UP000693952"/>
    </source>
</evidence>
<dbReference type="InterPro" id="IPR050189">
    <property type="entry name" value="MFS_Efflux_Transporters"/>
</dbReference>
<comment type="subcellular location">
    <subcellularLocation>
        <location evidence="1">Cell membrane</location>
        <topology evidence="1">Multi-pass membrane protein</topology>
    </subcellularLocation>
</comment>
<evidence type="ECO:0000256" key="3">
    <source>
        <dbReference type="ARBA" id="ARBA00022692"/>
    </source>
</evidence>
<feature type="transmembrane region" description="Helical" evidence="6">
    <location>
        <begin position="97"/>
        <end position="118"/>
    </location>
</feature>
<evidence type="ECO:0000256" key="2">
    <source>
        <dbReference type="ARBA" id="ARBA00022475"/>
    </source>
</evidence>
<evidence type="ECO:0000256" key="6">
    <source>
        <dbReference type="SAM" id="Phobius"/>
    </source>
</evidence>